<dbReference type="PROSITE" id="PS51471">
    <property type="entry name" value="FE2OG_OXY"/>
    <property type="match status" value="1"/>
</dbReference>
<dbReference type="SMART" id="SM00702">
    <property type="entry name" value="P4Hc"/>
    <property type="match status" value="1"/>
</dbReference>
<proteinExistence type="predicted"/>
<dbReference type="InterPro" id="IPR005123">
    <property type="entry name" value="Oxoglu/Fe-dep_dioxygenase_dom"/>
</dbReference>
<dbReference type="RefSeq" id="WP_186505307.1">
    <property type="nucleotide sequence ID" value="NZ_JACNEP010000002.1"/>
</dbReference>
<evidence type="ECO:0000256" key="5">
    <source>
        <dbReference type="ARBA" id="ARBA00023002"/>
    </source>
</evidence>
<dbReference type="Proteomes" id="UP000601768">
    <property type="component" value="Unassembled WGS sequence"/>
</dbReference>
<dbReference type="PANTHER" id="PTHR10869:SF246">
    <property type="entry name" value="TRANSMEMBRANE PROLYL 4-HYDROXYLASE"/>
    <property type="match status" value="1"/>
</dbReference>
<keyword evidence="4" id="KW-0223">Dioxygenase</keyword>
<comment type="cofactor">
    <cofactor evidence="1">
        <name>L-ascorbate</name>
        <dbReference type="ChEBI" id="CHEBI:38290"/>
    </cofactor>
</comment>
<keyword evidence="3" id="KW-0847">Vitamin C</keyword>
<sequence length="267" mass="30166">MSTLPSVWKNWVVKSLLQGQQAGQIASTLLNNGFMLEDCQQLLGSSLGDVSAVVRNKDYYINLAHPQLIDHLHQYNGVVIEQDRAQIYGIAQFLSLQECDDIIEIAKSQLRASTISAKSGYEGFRTSTTCDLSEMEHPLVKSLEKRIIDCLGLKVGTREMMQAQHYAPGQQFKTHTDYFEPGAEEYRQHASERGQRSWTFMLYLNHCEEGGETEFTDLGLKFKPVTGSALIWNNLLPSGHPNPLTAHRSHPVISGEKVIITKWFRDR</sequence>
<dbReference type="GO" id="GO:0005506">
    <property type="term" value="F:iron ion binding"/>
    <property type="evidence" value="ECO:0007669"/>
    <property type="project" value="InterPro"/>
</dbReference>
<evidence type="ECO:0000256" key="1">
    <source>
        <dbReference type="ARBA" id="ARBA00001961"/>
    </source>
</evidence>
<dbReference type="EMBL" id="JACNEP010000002">
    <property type="protein sequence ID" value="MBC3764831.1"/>
    <property type="molecule type" value="Genomic_DNA"/>
</dbReference>
<dbReference type="GO" id="GO:0031418">
    <property type="term" value="F:L-ascorbic acid binding"/>
    <property type="evidence" value="ECO:0007669"/>
    <property type="project" value="UniProtKB-KW"/>
</dbReference>
<evidence type="ECO:0000256" key="4">
    <source>
        <dbReference type="ARBA" id="ARBA00022964"/>
    </source>
</evidence>
<reference evidence="8" key="1">
    <citation type="journal article" date="2018" name="Int. J. Syst. Evol. Microbiol.">
        <title>Neptunicella marina gen. nov., sp. nov., isolated from surface seawater.</title>
        <authorList>
            <person name="Liu X."/>
            <person name="Lai Q."/>
            <person name="Du Y."/>
            <person name="Zhang X."/>
            <person name="Liu Z."/>
            <person name="Sun F."/>
            <person name="Shao Z."/>
        </authorList>
    </citation>
    <scope>NUCLEOTIDE SEQUENCE</scope>
    <source>
        <strain evidence="8">S27-2</strain>
    </source>
</reference>
<keyword evidence="9" id="KW-1185">Reference proteome</keyword>
<evidence type="ECO:0000259" key="7">
    <source>
        <dbReference type="PROSITE" id="PS51471"/>
    </source>
</evidence>
<evidence type="ECO:0000313" key="9">
    <source>
        <dbReference type="Proteomes" id="UP000601768"/>
    </source>
</evidence>
<dbReference type="PANTHER" id="PTHR10869">
    <property type="entry name" value="PROLYL 4-HYDROXYLASE ALPHA SUBUNIT"/>
    <property type="match status" value="1"/>
</dbReference>
<dbReference type="Pfam" id="PF13640">
    <property type="entry name" value="2OG-FeII_Oxy_3"/>
    <property type="match status" value="1"/>
</dbReference>
<name>A0A8J6ISK4_9ALTE</name>
<dbReference type="Gene3D" id="2.60.120.620">
    <property type="entry name" value="q2cbj1_9rhob like domain"/>
    <property type="match status" value="1"/>
</dbReference>
<keyword evidence="2" id="KW-0479">Metal-binding</keyword>
<evidence type="ECO:0000256" key="3">
    <source>
        <dbReference type="ARBA" id="ARBA00022896"/>
    </source>
</evidence>
<comment type="caution">
    <text evidence="8">The sequence shown here is derived from an EMBL/GenBank/DDBJ whole genome shotgun (WGS) entry which is preliminary data.</text>
</comment>
<protein>
    <submittedName>
        <fullName evidence="8">2OG-Fe(II) oxygenase</fullName>
    </submittedName>
</protein>
<evidence type="ECO:0000313" key="8">
    <source>
        <dbReference type="EMBL" id="MBC3764831.1"/>
    </source>
</evidence>
<gene>
    <name evidence="8" type="ORF">H8B19_03015</name>
</gene>
<evidence type="ECO:0000256" key="2">
    <source>
        <dbReference type="ARBA" id="ARBA00022723"/>
    </source>
</evidence>
<keyword evidence="6" id="KW-0408">Iron</keyword>
<reference evidence="8" key="2">
    <citation type="submission" date="2020-08" db="EMBL/GenBank/DDBJ databases">
        <authorList>
            <person name="Lai Q."/>
        </authorList>
    </citation>
    <scope>NUCLEOTIDE SEQUENCE</scope>
    <source>
        <strain evidence="8">S27-2</strain>
    </source>
</reference>
<dbReference type="InterPro" id="IPR044862">
    <property type="entry name" value="Pro_4_hyd_alph_FE2OG_OXY"/>
</dbReference>
<evidence type="ECO:0000256" key="6">
    <source>
        <dbReference type="ARBA" id="ARBA00023004"/>
    </source>
</evidence>
<dbReference type="InterPro" id="IPR045054">
    <property type="entry name" value="P4HA-like"/>
</dbReference>
<keyword evidence="5" id="KW-0560">Oxidoreductase</keyword>
<dbReference type="InterPro" id="IPR006620">
    <property type="entry name" value="Pro_4_hyd_alph"/>
</dbReference>
<dbReference type="GO" id="GO:0004656">
    <property type="term" value="F:procollagen-proline 4-dioxygenase activity"/>
    <property type="evidence" value="ECO:0007669"/>
    <property type="project" value="TreeGrafter"/>
</dbReference>
<feature type="domain" description="Fe2OG dioxygenase" evidence="7">
    <location>
        <begin position="157"/>
        <end position="266"/>
    </location>
</feature>
<organism evidence="8 9">
    <name type="scientific">Neptunicella marina</name>
    <dbReference type="NCBI Taxonomy" id="2125989"/>
    <lineage>
        <taxon>Bacteria</taxon>
        <taxon>Pseudomonadati</taxon>
        <taxon>Pseudomonadota</taxon>
        <taxon>Gammaproteobacteria</taxon>
        <taxon>Alteromonadales</taxon>
        <taxon>Alteromonadaceae</taxon>
        <taxon>Neptunicella</taxon>
    </lineage>
</organism>
<dbReference type="AlphaFoldDB" id="A0A8J6ISK4"/>
<accession>A0A8J6ISK4</accession>